<dbReference type="Proteomes" id="UP000036681">
    <property type="component" value="Unplaced"/>
</dbReference>
<evidence type="ECO:0000313" key="2">
    <source>
        <dbReference type="WBParaSite" id="ALUE_0000461901-mRNA-1"/>
    </source>
</evidence>
<accession>A0A0M3HQZ4</accession>
<keyword evidence="1" id="KW-1185">Reference proteome</keyword>
<name>A0A0M3HQZ4_ASCLU</name>
<dbReference type="AlphaFoldDB" id="A0A0M3HQZ4"/>
<protein>
    <submittedName>
        <fullName evidence="2">Uncharacterized protein</fullName>
    </submittedName>
</protein>
<organism evidence="1 2">
    <name type="scientific">Ascaris lumbricoides</name>
    <name type="common">Giant roundworm</name>
    <dbReference type="NCBI Taxonomy" id="6252"/>
    <lineage>
        <taxon>Eukaryota</taxon>
        <taxon>Metazoa</taxon>
        <taxon>Ecdysozoa</taxon>
        <taxon>Nematoda</taxon>
        <taxon>Chromadorea</taxon>
        <taxon>Rhabditida</taxon>
        <taxon>Spirurina</taxon>
        <taxon>Ascaridomorpha</taxon>
        <taxon>Ascaridoidea</taxon>
        <taxon>Ascarididae</taxon>
        <taxon>Ascaris</taxon>
    </lineage>
</organism>
<evidence type="ECO:0000313" key="1">
    <source>
        <dbReference type="Proteomes" id="UP000036681"/>
    </source>
</evidence>
<dbReference type="WBParaSite" id="ALUE_0000461901-mRNA-1">
    <property type="protein sequence ID" value="ALUE_0000461901-mRNA-1"/>
    <property type="gene ID" value="ALUE_0000461901"/>
</dbReference>
<proteinExistence type="predicted"/>
<reference evidence="2" key="1">
    <citation type="submission" date="2017-02" db="UniProtKB">
        <authorList>
            <consortium name="WormBaseParasite"/>
        </authorList>
    </citation>
    <scope>IDENTIFICATION</scope>
</reference>
<sequence length="70" mass="7936">MPERVAQFVPWHFSSLSYSATVESNEASLRKSVVKRCSRFAPARYISWQPATVYLSAAATIHPYLTVNFL</sequence>